<comment type="caution">
    <text evidence="1">The sequence shown here is derived from an EMBL/GenBank/DDBJ whole genome shotgun (WGS) entry which is preliminary data.</text>
</comment>
<sequence length="78" mass="8863">MSRRRIDVLAPPRRSSREVDCKFGVYLPLICWLDLGGGSDTNIIDPRTHTNSLENVRPGFEEDEVNETSANEAYCYLC</sequence>
<reference evidence="1" key="1">
    <citation type="submission" date="2021-06" db="EMBL/GenBank/DDBJ databases">
        <title>Parelaphostrongylus tenuis whole genome reference sequence.</title>
        <authorList>
            <person name="Garwood T.J."/>
            <person name="Larsen P.A."/>
            <person name="Fountain-Jones N.M."/>
            <person name="Garbe J.R."/>
            <person name="Macchietto M.G."/>
            <person name="Kania S.A."/>
            <person name="Gerhold R.W."/>
            <person name="Richards J.E."/>
            <person name="Wolf T.M."/>
        </authorList>
    </citation>
    <scope>NUCLEOTIDE SEQUENCE</scope>
    <source>
        <strain evidence="1">MNPRO001-30</strain>
        <tissue evidence="1">Meninges</tissue>
    </source>
</reference>
<gene>
    <name evidence="1" type="ORF">KIN20_012711</name>
</gene>
<accession>A0AAD5MFK8</accession>
<organism evidence="1 2">
    <name type="scientific">Parelaphostrongylus tenuis</name>
    <name type="common">Meningeal worm</name>
    <dbReference type="NCBI Taxonomy" id="148309"/>
    <lineage>
        <taxon>Eukaryota</taxon>
        <taxon>Metazoa</taxon>
        <taxon>Ecdysozoa</taxon>
        <taxon>Nematoda</taxon>
        <taxon>Chromadorea</taxon>
        <taxon>Rhabditida</taxon>
        <taxon>Rhabditina</taxon>
        <taxon>Rhabditomorpha</taxon>
        <taxon>Strongyloidea</taxon>
        <taxon>Metastrongylidae</taxon>
        <taxon>Parelaphostrongylus</taxon>
    </lineage>
</organism>
<dbReference type="EMBL" id="JAHQIW010002451">
    <property type="protein sequence ID" value="KAJ1355338.1"/>
    <property type="molecule type" value="Genomic_DNA"/>
</dbReference>
<dbReference type="Proteomes" id="UP001196413">
    <property type="component" value="Unassembled WGS sequence"/>
</dbReference>
<evidence type="ECO:0000313" key="2">
    <source>
        <dbReference type="Proteomes" id="UP001196413"/>
    </source>
</evidence>
<dbReference type="AlphaFoldDB" id="A0AAD5MFK8"/>
<name>A0AAD5MFK8_PARTN</name>
<proteinExistence type="predicted"/>
<keyword evidence="2" id="KW-1185">Reference proteome</keyword>
<evidence type="ECO:0000313" key="1">
    <source>
        <dbReference type="EMBL" id="KAJ1355338.1"/>
    </source>
</evidence>
<protein>
    <submittedName>
        <fullName evidence="1">Uncharacterized protein</fullName>
    </submittedName>
</protein>